<proteinExistence type="predicted"/>
<dbReference type="EMBL" id="DF238768">
    <property type="protein sequence ID" value="GAC92786.1"/>
    <property type="molecule type" value="Genomic_DNA"/>
</dbReference>
<dbReference type="HOGENOM" id="CLU_1678711_0_0_1"/>
<evidence type="ECO:0000313" key="2">
    <source>
        <dbReference type="Proteomes" id="UP000014071"/>
    </source>
</evidence>
<name>R9NWC3_PSEHS</name>
<dbReference type="AlphaFoldDB" id="R9NWC3"/>
<accession>R9NWC3</accession>
<dbReference type="GeneID" id="24105652"/>
<organism evidence="1 2">
    <name type="scientific">Pseudozyma hubeiensis (strain SY62)</name>
    <name type="common">Yeast</name>
    <dbReference type="NCBI Taxonomy" id="1305764"/>
    <lineage>
        <taxon>Eukaryota</taxon>
        <taxon>Fungi</taxon>
        <taxon>Dikarya</taxon>
        <taxon>Basidiomycota</taxon>
        <taxon>Ustilaginomycotina</taxon>
        <taxon>Ustilaginomycetes</taxon>
        <taxon>Ustilaginales</taxon>
        <taxon>Ustilaginaceae</taxon>
        <taxon>Pseudozyma</taxon>
    </lineage>
</organism>
<dbReference type="Proteomes" id="UP000014071">
    <property type="component" value="Unassembled WGS sequence"/>
</dbReference>
<gene>
    <name evidence="1" type="ORF">PHSY_000342</name>
</gene>
<keyword evidence="2" id="KW-1185">Reference proteome</keyword>
<reference evidence="2" key="1">
    <citation type="journal article" date="2013" name="Genome Announc.">
        <title>Draft genome sequence of the basidiomycetous yeast-like fungus Pseudozyma hubeiensis SY62, which produces an abundant amount of the biosurfactant mannosylerythritol lipids.</title>
        <authorList>
            <person name="Konishi M."/>
            <person name="Hatada Y."/>
            <person name="Horiuchi J."/>
        </authorList>
    </citation>
    <scope>NUCLEOTIDE SEQUENCE [LARGE SCALE GENOMIC DNA]</scope>
    <source>
        <strain evidence="2">SY62</strain>
    </source>
</reference>
<protein>
    <submittedName>
        <fullName evidence="1">Uncharacterized protein</fullName>
    </submittedName>
</protein>
<evidence type="ECO:0000313" key="1">
    <source>
        <dbReference type="EMBL" id="GAC92786.1"/>
    </source>
</evidence>
<dbReference type="RefSeq" id="XP_012186373.1">
    <property type="nucleotide sequence ID" value="XM_012330983.1"/>
</dbReference>
<sequence>MATREFLPTDRRPKRAGKSYVDVYTSKHGISFLQASDHRDVYNSSSQIPIAMVCPDRYKLSVACVHRSRAEPCQQAFSEPSSTAHRQRLSAQQLFTFCPAGVGVSAVRCGDAFIPLPILGPEHLGVSLAQPPNPRLLCRVSYVPINLSDGRSIRVER</sequence>